<protein>
    <submittedName>
        <fullName evidence="2">Uncharacterized protein</fullName>
    </submittedName>
</protein>
<evidence type="ECO:0000313" key="2">
    <source>
        <dbReference type="EMBL" id="JAD66573.1"/>
    </source>
</evidence>
<feature type="region of interest" description="Disordered" evidence="1">
    <location>
        <begin position="1"/>
        <end position="25"/>
    </location>
</feature>
<feature type="compositionally biased region" description="Polar residues" evidence="1">
    <location>
        <begin position="9"/>
        <end position="18"/>
    </location>
</feature>
<reference evidence="2" key="2">
    <citation type="journal article" date="2015" name="Data Brief">
        <title>Shoot transcriptome of the giant reed, Arundo donax.</title>
        <authorList>
            <person name="Barrero R.A."/>
            <person name="Guerrero F.D."/>
            <person name="Moolhuijzen P."/>
            <person name="Goolsby J.A."/>
            <person name="Tidwell J."/>
            <person name="Bellgard S.E."/>
            <person name="Bellgard M.I."/>
        </authorList>
    </citation>
    <scope>NUCLEOTIDE SEQUENCE</scope>
    <source>
        <tissue evidence="2">Shoot tissue taken approximately 20 cm above the soil surface</tissue>
    </source>
</reference>
<sequence>MRSTVGRRQGTSASTSLSLRCETRR</sequence>
<organism evidence="2">
    <name type="scientific">Arundo donax</name>
    <name type="common">Giant reed</name>
    <name type="synonym">Donax arundinaceus</name>
    <dbReference type="NCBI Taxonomy" id="35708"/>
    <lineage>
        <taxon>Eukaryota</taxon>
        <taxon>Viridiplantae</taxon>
        <taxon>Streptophyta</taxon>
        <taxon>Embryophyta</taxon>
        <taxon>Tracheophyta</taxon>
        <taxon>Spermatophyta</taxon>
        <taxon>Magnoliopsida</taxon>
        <taxon>Liliopsida</taxon>
        <taxon>Poales</taxon>
        <taxon>Poaceae</taxon>
        <taxon>PACMAD clade</taxon>
        <taxon>Arundinoideae</taxon>
        <taxon>Arundineae</taxon>
        <taxon>Arundo</taxon>
    </lineage>
</organism>
<name>A0A0A9BWI8_ARUDO</name>
<proteinExistence type="predicted"/>
<reference evidence="2" key="1">
    <citation type="submission" date="2014-09" db="EMBL/GenBank/DDBJ databases">
        <authorList>
            <person name="Magalhaes I.L.F."/>
            <person name="Oliveira U."/>
            <person name="Santos F.R."/>
            <person name="Vidigal T.H.D.A."/>
            <person name="Brescovit A.D."/>
            <person name="Santos A.J."/>
        </authorList>
    </citation>
    <scope>NUCLEOTIDE SEQUENCE</scope>
    <source>
        <tissue evidence="2">Shoot tissue taken approximately 20 cm above the soil surface</tissue>
    </source>
</reference>
<accession>A0A0A9BWI8</accession>
<dbReference type="AlphaFoldDB" id="A0A0A9BWI8"/>
<dbReference type="EMBL" id="GBRH01231322">
    <property type="protein sequence ID" value="JAD66573.1"/>
    <property type="molecule type" value="Transcribed_RNA"/>
</dbReference>
<evidence type="ECO:0000256" key="1">
    <source>
        <dbReference type="SAM" id="MobiDB-lite"/>
    </source>
</evidence>